<dbReference type="PANTHER" id="PTHR33877:SF1">
    <property type="entry name" value="TYPE IV METHYL-DIRECTED RESTRICTION ENZYME ECOKMCRA"/>
    <property type="match status" value="1"/>
</dbReference>
<dbReference type="CDD" id="cd00085">
    <property type="entry name" value="HNHc"/>
    <property type="match status" value="1"/>
</dbReference>
<dbReference type="InterPro" id="IPR029471">
    <property type="entry name" value="HNH_5"/>
</dbReference>
<evidence type="ECO:0000259" key="1">
    <source>
        <dbReference type="SMART" id="SM00507"/>
    </source>
</evidence>
<name>A0A0F9FWI8_9ZZZZ</name>
<reference evidence="2" key="1">
    <citation type="journal article" date="2015" name="Nature">
        <title>Complex archaea that bridge the gap between prokaryotes and eukaryotes.</title>
        <authorList>
            <person name="Spang A."/>
            <person name="Saw J.H."/>
            <person name="Jorgensen S.L."/>
            <person name="Zaremba-Niedzwiedzka K."/>
            <person name="Martijn J."/>
            <person name="Lind A.E."/>
            <person name="van Eijk R."/>
            <person name="Schleper C."/>
            <person name="Guy L."/>
            <person name="Ettema T.J."/>
        </authorList>
    </citation>
    <scope>NUCLEOTIDE SEQUENCE</scope>
</reference>
<feature type="domain" description="HNH nuclease" evidence="1">
    <location>
        <begin position="76"/>
        <end position="127"/>
    </location>
</feature>
<dbReference type="InterPro" id="IPR052892">
    <property type="entry name" value="NA-targeting_endonuclease"/>
</dbReference>
<proteinExistence type="predicted"/>
<dbReference type="Gene3D" id="1.10.30.50">
    <property type="match status" value="1"/>
</dbReference>
<dbReference type="InterPro" id="IPR003615">
    <property type="entry name" value="HNH_nuc"/>
</dbReference>
<gene>
    <name evidence="2" type="ORF">LCGC14_2254570</name>
</gene>
<evidence type="ECO:0000313" key="2">
    <source>
        <dbReference type="EMBL" id="KKL55522.1"/>
    </source>
</evidence>
<dbReference type="AlphaFoldDB" id="A0A0F9FWI8"/>
<sequence length="145" mass="17056">MPYNSLEKKAKYQRHYYQINREKLAKYDRHRYQINRGKWGEQVRVWAQANPERRAAIMARYRAQKADVPLNDFTAAQWRDLKKAFRYRCAYCKVKTTRLTQDHVIPLSRGGSHTASNIVPACQSCNSSKLTKSASEFRAVLRMLE</sequence>
<accession>A0A0F9FWI8</accession>
<protein>
    <recommendedName>
        <fullName evidence="1">HNH nuclease domain-containing protein</fullName>
    </recommendedName>
</protein>
<organism evidence="2">
    <name type="scientific">marine sediment metagenome</name>
    <dbReference type="NCBI Taxonomy" id="412755"/>
    <lineage>
        <taxon>unclassified sequences</taxon>
        <taxon>metagenomes</taxon>
        <taxon>ecological metagenomes</taxon>
    </lineage>
</organism>
<dbReference type="PANTHER" id="PTHR33877">
    <property type="entry name" value="SLL1193 PROTEIN"/>
    <property type="match status" value="1"/>
</dbReference>
<dbReference type="EMBL" id="LAZR01030811">
    <property type="protein sequence ID" value="KKL55522.1"/>
    <property type="molecule type" value="Genomic_DNA"/>
</dbReference>
<comment type="caution">
    <text evidence="2">The sequence shown here is derived from an EMBL/GenBank/DDBJ whole genome shotgun (WGS) entry which is preliminary data.</text>
</comment>
<dbReference type="SMART" id="SM00507">
    <property type="entry name" value="HNHc"/>
    <property type="match status" value="1"/>
</dbReference>
<dbReference type="Pfam" id="PF14279">
    <property type="entry name" value="HNH_5"/>
    <property type="match status" value="1"/>
</dbReference>